<evidence type="ECO:0000313" key="2">
    <source>
        <dbReference type="Proteomes" id="UP000694918"/>
    </source>
</evidence>
<evidence type="ECO:0000313" key="5">
    <source>
        <dbReference type="RefSeq" id="XP_011001740.1"/>
    </source>
</evidence>
<keyword evidence="2" id="KW-1185">Reference proteome</keyword>
<dbReference type="RefSeq" id="XP_011001743.1">
    <property type="nucleotide sequence ID" value="XM_011003441.1"/>
</dbReference>
<protein>
    <submittedName>
        <fullName evidence="3 4">Uncharacterized protein LOC105108932</fullName>
    </submittedName>
</protein>
<organism evidence="2 4">
    <name type="scientific">Populus euphratica</name>
    <name type="common">Euphrates poplar</name>
    <dbReference type="NCBI Taxonomy" id="75702"/>
    <lineage>
        <taxon>Eukaryota</taxon>
        <taxon>Viridiplantae</taxon>
        <taxon>Streptophyta</taxon>
        <taxon>Embryophyta</taxon>
        <taxon>Tracheophyta</taxon>
        <taxon>Spermatophyta</taxon>
        <taxon>Magnoliopsida</taxon>
        <taxon>eudicotyledons</taxon>
        <taxon>Gunneridae</taxon>
        <taxon>Pentapetalae</taxon>
        <taxon>rosids</taxon>
        <taxon>fabids</taxon>
        <taxon>Malpighiales</taxon>
        <taxon>Salicaceae</taxon>
        <taxon>Saliceae</taxon>
        <taxon>Populus</taxon>
    </lineage>
</organism>
<dbReference type="RefSeq" id="XP_011001742.1">
    <property type="nucleotide sequence ID" value="XM_011003440.1"/>
</dbReference>
<evidence type="ECO:0000313" key="8">
    <source>
        <dbReference type="RefSeq" id="XP_011001743.1"/>
    </source>
</evidence>
<dbReference type="InterPro" id="IPR002110">
    <property type="entry name" value="Ankyrin_rpt"/>
</dbReference>
<evidence type="ECO:0000256" key="1">
    <source>
        <dbReference type="PROSITE-ProRule" id="PRU00023"/>
    </source>
</evidence>
<evidence type="ECO:0000313" key="7">
    <source>
        <dbReference type="RefSeq" id="XP_011001742.1"/>
    </source>
</evidence>
<accession>A0AAJ6X1C2</accession>
<dbReference type="AlphaFoldDB" id="A0AAJ6X1C2"/>
<proteinExistence type="predicted"/>
<dbReference type="RefSeq" id="XP_011001740.1">
    <property type="nucleotide sequence ID" value="XM_011003438.1"/>
</dbReference>
<dbReference type="Proteomes" id="UP000694918">
    <property type="component" value="Unplaced"/>
</dbReference>
<gene>
    <name evidence="3 4 5 6 7 8" type="primary">LOC105108932</name>
</gene>
<dbReference type="GeneID" id="105108932"/>
<sequence>MPISFSHLTSAMLKKVSALVQTLKRKVFEEEDYDSDEDSHNHVQNHDGCDPMHFCGEYDCPITTILHADDADRFLKTLKWPVDHQGQTSWTLHIRCLMKFLNFNAVKCIIKVANHIDFNAVHPDFGLAPLHLAVWRSCLPLVELFLKHNAPTDFRSPFDIFNQYQMLPLNYSLHLLSSYLIHFKILTPEQSVYKMLMVLCLPQLRSKLEIVRLLARETNELGEEIFCYAKHGRLVELAVLLLVAREKVTSVSLATKSSLSQNDHDSSCLDHCVTLREFIISELAQLSALQVKLEICCEDDKLSSSCKEKQNLMVSALLLLEIFERAGKTIESYLQNQTPQEQVARALQEAGFCLDDKDTDMHHVESFSWPSLLDFGQVWIARKNAEKSYQLGSSLNISSYAKWRKNPVFQSQRCNGMKYNEIDFKPDASLDKDLKLLCQNICLRDWTSEKPVTSLLYALGSMDSRKLLETIKSHLDKTEEIGELVCYYAREGGVVKVAALLMVAWKKLMAVDSFDSKHGASVGRSKIRQFLMSEIERLIDKEMQQLGKSTKIHMDKRNMTSNNMSTDKPNMMSALQLLEIFERAGDGLDQFIQRRQCSEMTKEDSAEIACLLSGLVCTSNPKGTSKCDQWSCIRCSEYELDEGESPSDFISYYSYNRVTDVERQIAYAFKGIPSSPYCCGRRPFHTFSISGCSFAVKPSFHMKTQVNQSSQRLEARVLNFSPSRKWASMGLSLSRALKRV</sequence>
<dbReference type="RefSeq" id="XP_011001741.1">
    <property type="nucleotide sequence ID" value="XM_011003439.1"/>
</dbReference>
<name>A0AAJ6X1C2_POPEU</name>
<reference evidence="3 4" key="1">
    <citation type="submission" date="2025-04" db="UniProtKB">
        <authorList>
            <consortium name="RefSeq"/>
        </authorList>
    </citation>
    <scope>IDENTIFICATION</scope>
</reference>
<dbReference type="SUPFAM" id="SSF48403">
    <property type="entry name" value="Ankyrin repeat"/>
    <property type="match status" value="1"/>
</dbReference>
<feature type="repeat" description="ANK" evidence="1">
    <location>
        <begin position="125"/>
        <end position="157"/>
    </location>
</feature>
<evidence type="ECO:0000313" key="3">
    <source>
        <dbReference type="RefSeq" id="XP_011001738.1"/>
    </source>
</evidence>
<dbReference type="Gene3D" id="1.25.40.20">
    <property type="entry name" value="Ankyrin repeat-containing domain"/>
    <property type="match status" value="1"/>
</dbReference>
<dbReference type="InterPro" id="IPR036770">
    <property type="entry name" value="Ankyrin_rpt-contain_sf"/>
</dbReference>
<dbReference type="KEGG" id="peu:105108932"/>
<dbReference type="RefSeq" id="XP_011001738.1">
    <property type="nucleotide sequence ID" value="XM_011003436.1"/>
</dbReference>
<dbReference type="RefSeq" id="XP_011001739.1">
    <property type="nucleotide sequence ID" value="XM_011003437.1"/>
</dbReference>
<evidence type="ECO:0000313" key="6">
    <source>
        <dbReference type="RefSeq" id="XP_011001741.1"/>
    </source>
</evidence>
<dbReference type="PROSITE" id="PS50088">
    <property type="entry name" value="ANK_REPEAT"/>
    <property type="match status" value="1"/>
</dbReference>
<keyword evidence="1" id="KW-0040">ANK repeat</keyword>
<evidence type="ECO:0000313" key="4">
    <source>
        <dbReference type="RefSeq" id="XP_011001739.1"/>
    </source>
</evidence>